<feature type="compositionally biased region" description="Basic residues" evidence="1">
    <location>
        <begin position="205"/>
        <end position="217"/>
    </location>
</feature>
<sequence length="239" mass="27335">MTNTTEEQSETTALQPIKSPTGKQQYRAIGLLMARYIPSAEEFQQGILMTQDRTLIDAVVKGQMFSLVKSKIDLDKEHIWVVYPKTPKEESSEIPLHVQITGIWEPQTLHPELEPTDLQYQVDDFSVQGEVVYQDFTTGKVIVKIRQSPRKKGEPPKFFKLKLQGYLPPKSLKSFWEFKVRRVGTDLLIQSGEHIAPISDPSKKPFNKKPFNKKKGSRPQGNKKINQKPNPKPKKPISK</sequence>
<feature type="compositionally biased region" description="Low complexity" evidence="1">
    <location>
        <begin position="219"/>
        <end position="229"/>
    </location>
</feature>
<dbReference type="EMBL" id="LMTZ01000137">
    <property type="protein sequence ID" value="KST63546.1"/>
    <property type="molecule type" value="Genomic_DNA"/>
</dbReference>
<proteinExistence type="predicted"/>
<evidence type="ECO:0000313" key="2">
    <source>
        <dbReference type="EMBL" id="KST63546.1"/>
    </source>
</evidence>
<evidence type="ECO:0000256" key="1">
    <source>
        <dbReference type="SAM" id="MobiDB-lite"/>
    </source>
</evidence>
<comment type="caution">
    <text evidence="2">The sequence shown here is derived from an EMBL/GenBank/DDBJ whole genome shotgun (WGS) entry which is preliminary data.</text>
</comment>
<dbReference type="Proteomes" id="UP000053372">
    <property type="component" value="Unassembled WGS sequence"/>
</dbReference>
<dbReference type="RefSeq" id="WP_058184404.1">
    <property type="nucleotide sequence ID" value="NZ_LMTZ01000137.1"/>
</dbReference>
<reference evidence="2 3" key="1">
    <citation type="journal article" date="2015" name="Genome Announc.">
        <title>Draft Genome of the Euendolithic (true boring) Cyanobacterium Mastigocoleus testarum strain BC008.</title>
        <authorList>
            <person name="Guida B.S."/>
            <person name="Garcia-Pichel F."/>
        </authorList>
    </citation>
    <scope>NUCLEOTIDE SEQUENCE [LARGE SCALE GENOMIC DNA]</scope>
    <source>
        <strain evidence="2 3">BC008</strain>
    </source>
</reference>
<name>A0A0V7ZG23_9CYAN</name>
<dbReference type="AlphaFoldDB" id="A0A0V7ZG23"/>
<keyword evidence="3" id="KW-1185">Reference proteome</keyword>
<protein>
    <submittedName>
        <fullName evidence="2">Uncharacterized protein</fullName>
    </submittedName>
</protein>
<accession>A0A0V7ZG23</accession>
<dbReference type="OrthoDB" id="423098at2"/>
<evidence type="ECO:0000313" key="3">
    <source>
        <dbReference type="Proteomes" id="UP000053372"/>
    </source>
</evidence>
<feature type="region of interest" description="Disordered" evidence="1">
    <location>
        <begin position="193"/>
        <end position="239"/>
    </location>
</feature>
<organism evidence="2 3">
    <name type="scientific">Mastigocoleus testarum BC008</name>
    <dbReference type="NCBI Taxonomy" id="371196"/>
    <lineage>
        <taxon>Bacteria</taxon>
        <taxon>Bacillati</taxon>
        <taxon>Cyanobacteriota</taxon>
        <taxon>Cyanophyceae</taxon>
        <taxon>Nostocales</taxon>
        <taxon>Hapalosiphonaceae</taxon>
        <taxon>Mastigocoleus</taxon>
    </lineage>
</organism>
<gene>
    <name evidence="2" type="ORF">BC008_13865</name>
</gene>